<reference evidence="1" key="1">
    <citation type="submission" date="2020-04" db="EMBL/GenBank/DDBJ databases">
        <authorList>
            <person name="Zhang T."/>
        </authorList>
    </citation>
    <scope>NUCLEOTIDE SEQUENCE</scope>
    <source>
        <strain evidence="1">HKST-UBA11</strain>
    </source>
</reference>
<sequence length="72" mass="8072">MEVLQTPETCMYGAFAVKTKDGYVYDFEHPGIDGKFRSVMVSPPGLMGSFASLERPMTGQEVENFFTEKELV</sequence>
<evidence type="ECO:0000313" key="2">
    <source>
        <dbReference type="Proteomes" id="UP000754563"/>
    </source>
</evidence>
<dbReference type="Proteomes" id="UP000754563">
    <property type="component" value="Unassembled WGS sequence"/>
</dbReference>
<name>A0A955L8S6_9BACT</name>
<comment type="caution">
    <text evidence="1">The sequence shown here is derived from an EMBL/GenBank/DDBJ whole genome shotgun (WGS) entry which is preliminary data.</text>
</comment>
<accession>A0A955L8S6</accession>
<dbReference type="EMBL" id="JAGQLH010000086">
    <property type="protein sequence ID" value="MCA9386150.1"/>
    <property type="molecule type" value="Genomic_DNA"/>
</dbReference>
<proteinExistence type="predicted"/>
<evidence type="ECO:0000313" key="1">
    <source>
        <dbReference type="EMBL" id="MCA9386150.1"/>
    </source>
</evidence>
<protein>
    <submittedName>
        <fullName evidence="1">Uncharacterized protein</fullName>
    </submittedName>
</protein>
<organism evidence="1 2">
    <name type="scientific">Candidatus Dojkabacteria bacterium</name>
    <dbReference type="NCBI Taxonomy" id="2099670"/>
    <lineage>
        <taxon>Bacteria</taxon>
        <taxon>Candidatus Dojkabacteria</taxon>
    </lineage>
</organism>
<gene>
    <name evidence="1" type="ORF">KC717_05885</name>
</gene>
<reference evidence="1" key="2">
    <citation type="journal article" date="2021" name="Microbiome">
        <title>Successional dynamics and alternative stable states in a saline activated sludge microbial community over 9 years.</title>
        <authorList>
            <person name="Wang Y."/>
            <person name="Ye J."/>
            <person name="Ju F."/>
            <person name="Liu L."/>
            <person name="Boyd J.A."/>
            <person name="Deng Y."/>
            <person name="Parks D.H."/>
            <person name="Jiang X."/>
            <person name="Yin X."/>
            <person name="Woodcroft B.J."/>
            <person name="Tyson G.W."/>
            <person name="Hugenholtz P."/>
            <person name="Polz M.F."/>
            <person name="Zhang T."/>
        </authorList>
    </citation>
    <scope>NUCLEOTIDE SEQUENCE</scope>
    <source>
        <strain evidence="1">HKST-UBA11</strain>
    </source>
</reference>
<dbReference type="AlphaFoldDB" id="A0A955L8S6"/>